<proteinExistence type="predicted"/>
<sequence length="200" mass="23092">MSELRGQLHEQRWDDHRYYHHSVINQSLHFVSAVTFIVAYLIVWREPAIAALLGWGVAMTSRQAGHFFFEPRGYDEVNDCTHEHKEEIKVGYNLVRKVILMALWAAIPLVLLLDPTFFGIFVPHVGVLEFLDHLGKLWLVLGVGGLVFRTVQLFFIRDVDTGLVWATKILTDPFNDFRLYRQAPAELTRRALARLPARAR</sequence>
<comment type="caution">
    <text evidence="2">The sequence shown here is derived from an EMBL/GenBank/DDBJ whole genome shotgun (WGS) entry which is preliminary data.</text>
</comment>
<feature type="transmembrane region" description="Helical" evidence="1">
    <location>
        <begin position="23"/>
        <end position="43"/>
    </location>
</feature>
<dbReference type="Proteomes" id="UP000309389">
    <property type="component" value="Unassembled WGS sequence"/>
</dbReference>
<dbReference type="AlphaFoldDB" id="A0A4T3F3B7"/>
<dbReference type="EMBL" id="SSHH01000002">
    <property type="protein sequence ID" value="TIX50815.1"/>
    <property type="molecule type" value="Genomic_DNA"/>
</dbReference>
<organism evidence="2 3">
    <name type="scientific">Alteraurantiacibacter aquimixticola</name>
    <dbReference type="NCBI Taxonomy" id="2489173"/>
    <lineage>
        <taxon>Bacteria</taxon>
        <taxon>Pseudomonadati</taxon>
        <taxon>Pseudomonadota</taxon>
        <taxon>Alphaproteobacteria</taxon>
        <taxon>Sphingomonadales</taxon>
        <taxon>Erythrobacteraceae</taxon>
        <taxon>Alteraurantiacibacter</taxon>
    </lineage>
</organism>
<feature type="transmembrane region" description="Helical" evidence="1">
    <location>
        <begin position="98"/>
        <end position="125"/>
    </location>
</feature>
<feature type="transmembrane region" description="Helical" evidence="1">
    <location>
        <begin position="137"/>
        <end position="156"/>
    </location>
</feature>
<name>A0A4T3F3B7_9SPHN</name>
<dbReference type="OrthoDB" id="7261056at2"/>
<gene>
    <name evidence="2" type="ORF">E5222_10795</name>
</gene>
<accession>A0A4T3F3B7</accession>
<keyword evidence="1" id="KW-0472">Membrane</keyword>
<keyword evidence="1" id="KW-1133">Transmembrane helix</keyword>
<evidence type="ECO:0000256" key="1">
    <source>
        <dbReference type="SAM" id="Phobius"/>
    </source>
</evidence>
<keyword evidence="3" id="KW-1185">Reference proteome</keyword>
<reference evidence="2 3" key="1">
    <citation type="submission" date="2019-04" db="EMBL/GenBank/DDBJ databases">
        <title>Altererythrobacter aquimixticola sp. nov., isolated from sediment of junction between the ocean and a freshwater spring.</title>
        <authorList>
            <person name="Yoon J.-H."/>
        </authorList>
    </citation>
    <scope>NUCLEOTIDE SEQUENCE [LARGE SCALE GENOMIC DNA]</scope>
    <source>
        <strain evidence="2 3">SSKS-13</strain>
    </source>
</reference>
<evidence type="ECO:0000313" key="3">
    <source>
        <dbReference type="Proteomes" id="UP000309389"/>
    </source>
</evidence>
<keyword evidence="1" id="KW-0812">Transmembrane</keyword>
<protein>
    <recommendedName>
        <fullName evidence="4">DUF962 domain-containing protein</fullName>
    </recommendedName>
</protein>
<evidence type="ECO:0000313" key="2">
    <source>
        <dbReference type="EMBL" id="TIX50815.1"/>
    </source>
</evidence>
<evidence type="ECO:0008006" key="4">
    <source>
        <dbReference type="Google" id="ProtNLM"/>
    </source>
</evidence>